<name>A0A9X0WB42_9GAMM</name>
<evidence type="ECO:0000313" key="1">
    <source>
        <dbReference type="EMBL" id="MBK1620152.1"/>
    </source>
</evidence>
<dbReference type="Proteomes" id="UP001138768">
    <property type="component" value="Unassembled WGS sequence"/>
</dbReference>
<evidence type="ECO:0008006" key="3">
    <source>
        <dbReference type="Google" id="ProtNLM"/>
    </source>
</evidence>
<keyword evidence="2" id="KW-1185">Reference proteome</keyword>
<reference evidence="1 2" key="1">
    <citation type="journal article" date="2020" name="Microorganisms">
        <title>Osmotic Adaptation and Compatible Solute Biosynthesis of Phototrophic Bacteria as Revealed from Genome Analyses.</title>
        <authorList>
            <person name="Imhoff J.F."/>
            <person name="Rahn T."/>
            <person name="Kunzel S."/>
            <person name="Keller A."/>
            <person name="Neulinger S.C."/>
        </authorList>
    </citation>
    <scope>NUCLEOTIDE SEQUENCE [LARGE SCALE GENOMIC DNA]</scope>
    <source>
        <strain evidence="1 2">DSM 25653</strain>
    </source>
</reference>
<organism evidence="1 2">
    <name type="scientific">Lamprobacter modestohalophilus</name>
    <dbReference type="NCBI Taxonomy" id="1064514"/>
    <lineage>
        <taxon>Bacteria</taxon>
        <taxon>Pseudomonadati</taxon>
        <taxon>Pseudomonadota</taxon>
        <taxon>Gammaproteobacteria</taxon>
        <taxon>Chromatiales</taxon>
        <taxon>Chromatiaceae</taxon>
        <taxon>Lamprobacter</taxon>
    </lineage>
</organism>
<evidence type="ECO:0000313" key="2">
    <source>
        <dbReference type="Proteomes" id="UP001138768"/>
    </source>
</evidence>
<protein>
    <recommendedName>
        <fullName evidence="3">CRISPR-associated protein Csx10</fullName>
    </recommendedName>
</protein>
<dbReference type="AlphaFoldDB" id="A0A9X0WB42"/>
<comment type="caution">
    <text evidence="1">The sequence shown here is derived from an EMBL/GenBank/DDBJ whole genome shotgun (WGS) entry which is preliminary data.</text>
</comment>
<gene>
    <name evidence="1" type="ORF">CKO42_17230</name>
</gene>
<dbReference type="RefSeq" id="WP_200246695.1">
    <property type="nucleotide sequence ID" value="NZ_NRRY01000033.1"/>
</dbReference>
<dbReference type="EMBL" id="NRRY01000033">
    <property type="protein sequence ID" value="MBK1620152.1"/>
    <property type="molecule type" value="Genomic_DNA"/>
</dbReference>
<proteinExistence type="predicted"/>
<accession>A0A9X0WB42</accession>
<sequence>MKVVTYRVRLRQPLLVAGRTGDPNTVRSLDYLPGSTLRGALIGRYAQSQGQARRCDATDADFRRLFFTGAARFLNAYPEQDGKRSLPTPLSWRRPKDDANRIQDFALEPPPPQDMTQWQRVGAPFMLAADEEDGTEVMLLTPEREINLHTQRDRLAGRATEDAGDIFNYDCLAPEQQLIGAVLCEDGDSKTLAALLQGSHRLGRATNTYGAVEIDLLSTQALDDWRETSSAEPAQEDALAGDGDRLHLTLISDLLVRDTLGQARPDAQTLAATLGRFWGLDPPPRVEQAFLSTGLRTGFNRTWGLPLPQEPVLTMGSVVVLSFTGDQHPDEEGLRQLEWDGLGDWRAEGFGRLLSNWSGERAHWTRLEPRGAPALVPAITSAAGQRLAQRMANHLGERVLEGAILRSALGPTPRLALTPPPPVSQLARLRAVVQNALLQETPTLAVLTEYLSALAKPAEKHLQRTRIGQQPFDDWLRQIADLENQPDQALQMLGLNSTQLTGIGTVQPEWNAVRARRVLLQLVDAVLARASKAQRRESAP</sequence>